<keyword evidence="3" id="KW-1185">Reference proteome</keyword>
<organism evidence="2 3">
    <name type="scientific">Pseudovirgaria hyperparasitica</name>
    <dbReference type="NCBI Taxonomy" id="470096"/>
    <lineage>
        <taxon>Eukaryota</taxon>
        <taxon>Fungi</taxon>
        <taxon>Dikarya</taxon>
        <taxon>Ascomycota</taxon>
        <taxon>Pezizomycotina</taxon>
        <taxon>Dothideomycetes</taxon>
        <taxon>Dothideomycetes incertae sedis</taxon>
        <taxon>Acrospermales</taxon>
        <taxon>Acrospermaceae</taxon>
        <taxon>Pseudovirgaria</taxon>
    </lineage>
</organism>
<dbReference type="AlphaFoldDB" id="A0A6A6WFE8"/>
<feature type="compositionally biased region" description="Polar residues" evidence="1">
    <location>
        <begin position="1"/>
        <end position="30"/>
    </location>
</feature>
<accession>A0A6A6WFE8</accession>
<gene>
    <name evidence="2" type="ORF">EJ05DRAFT_483216</name>
</gene>
<evidence type="ECO:0000256" key="1">
    <source>
        <dbReference type="SAM" id="MobiDB-lite"/>
    </source>
</evidence>
<dbReference type="Proteomes" id="UP000799437">
    <property type="component" value="Unassembled WGS sequence"/>
</dbReference>
<feature type="compositionally biased region" description="Polar residues" evidence="1">
    <location>
        <begin position="60"/>
        <end position="69"/>
    </location>
</feature>
<evidence type="ECO:0000313" key="2">
    <source>
        <dbReference type="EMBL" id="KAF2760764.1"/>
    </source>
</evidence>
<dbReference type="GeneID" id="54486288"/>
<protein>
    <submittedName>
        <fullName evidence="2">Uncharacterized protein</fullName>
    </submittedName>
</protein>
<name>A0A6A6WFE8_9PEZI</name>
<feature type="region of interest" description="Disordered" evidence="1">
    <location>
        <begin position="1"/>
        <end position="69"/>
    </location>
</feature>
<sequence>MDSQNTQAGDHNYGGSNNQANNLSVQQYQSLRFEGLPPPSNKKDPAPPGASHYRPPSPKNIPQYNIPRNDSAATGKPYLAHFAKYIATLEKFCSPRATEIADQIDTNILLLQGESMMKEFDKHCAEKIRGAQSRLLGLMEEAASYEGCVIPVQAYYDTLNYLSMEDLAIEEKP</sequence>
<evidence type="ECO:0000313" key="3">
    <source>
        <dbReference type="Proteomes" id="UP000799437"/>
    </source>
</evidence>
<reference evidence="2" key="1">
    <citation type="journal article" date="2020" name="Stud. Mycol.">
        <title>101 Dothideomycetes genomes: a test case for predicting lifestyles and emergence of pathogens.</title>
        <authorList>
            <person name="Haridas S."/>
            <person name="Albert R."/>
            <person name="Binder M."/>
            <person name="Bloem J."/>
            <person name="Labutti K."/>
            <person name="Salamov A."/>
            <person name="Andreopoulos B."/>
            <person name="Baker S."/>
            <person name="Barry K."/>
            <person name="Bills G."/>
            <person name="Bluhm B."/>
            <person name="Cannon C."/>
            <person name="Castanera R."/>
            <person name="Culley D."/>
            <person name="Daum C."/>
            <person name="Ezra D."/>
            <person name="Gonzalez J."/>
            <person name="Henrissat B."/>
            <person name="Kuo A."/>
            <person name="Liang C."/>
            <person name="Lipzen A."/>
            <person name="Lutzoni F."/>
            <person name="Magnuson J."/>
            <person name="Mondo S."/>
            <person name="Nolan M."/>
            <person name="Ohm R."/>
            <person name="Pangilinan J."/>
            <person name="Park H.-J."/>
            <person name="Ramirez L."/>
            <person name="Alfaro M."/>
            <person name="Sun H."/>
            <person name="Tritt A."/>
            <person name="Yoshinaga Y."/>
            <person name="Zwiers L.-H."/>
            <person name="Turgeon B."/>
            <person name="Goodwin S."/>
            <person name="Spatafora J."/>
            <person name="Crous P."/>
            <person name="Grigoriev I."/>
        </authorList>
    </citation>
    <scope>NUCLEOTIDE SEQUENCE</scope>
    <source>
        <strain evidence="2">CBS 121739</strain>
    </source>
</reference>
<dbReference type="RefSeq" id="XP_033603215.1">
    <property type="nucleotide sequence ID" value="XM_033745234.1"/>
</dbReference>
<dbReference type="EMBL" id="ML996567">
    <property type="protein sequence ID" value="KAF2760764.1"/>
    <property type="molecule type" value="Genomic_DNA"/>
</dbReference>
<proteinExistence type="predicted"/>